<feature type="transmembrane region" description="Helical" evidence="1">
    <location>
        <begin position="83"/>
        <end position="111"/>
    </location>
</feature>
<keyword evidence="4" id="KW-1185">Reference proteome</keyword>
<proteinExistence type="predicted"/>
<feature type="transmembrane region" description="Helical" evidence="1">
    <location>
        <begin position="54"/>
        <end position="71"/>
    </location>
</feature>
<dbReference type="AlphaFoldDB" id="A0A316HGH6"/>
<dbReference type="EMBL" id="QGHA01000001">
    <property type="protein sequence ID" value="PWK79596.1"/>
    <property type="molecule type" value="Genomic_DNA"/>
</dbReference>
<evidence type="ECO:0000256" key="1">
    <source>
        <dbReference type="SAM" id="Phobius"/>
    </source>
</evidence>
<dbReference type="RefSeq" id="WP_109605355.1">
    <property type="nucleotide sequence ID" value="NZ_QGHA01000001.1"/>
</dbReference>
<dbReference type="GO" id="GO:0000155">
    <property type="term" value="F:phosphorelay sensor kinase activity"/>
    <property type="evidence" value="ECO:0007669"/>
    <property type="project" value="InterPro"/>
</dbReference>
<keyword evidence="3" id="KW-0808">Transferase</keyword>
<dbReference type="InterPro" id="IPR050640">
    <property type="entry name" value="Bact_2-comp_sensor_kinase"/>
</dbReference>
<dbReference type="InterPro" id="IPR010559">
    <property type="entry name" value="Sig_transdc_His_kin_internal"/>
</dbReference>
<gene>
    <name evidence="3" type="ORF">LX99_00053</name>
</gene>
<dbReference type="GO" id="GO:0015078">
    <property type="term" value="F:proton transmembrane transporter activity"/>
    <property type="evidence" value="ECO:0007669"/>
    <property type="project" value="InterPro"/>
</dbReference>
<reference evidence="3 4" key="1">
    <citation type="submission" date="2018-05" db="EMBL/GenBank/DDBJ databases">
        <title>Genomic Encyclopedia of Archaeal and Bacterial Type Strains, Phase II (KMG-II): from individual species to whole genera.</title>
        <authorList>
            <person name="Goeker M."/>
        </authorList>
    </citation>
    <scope>NUCLEOTIDE SEQUENCE [LARGE SCALE GENOMIC DNA]</scope>
    <source>
        <strain evidence="3 4">DSM 19975</strain>
    </source>
</reference>
<evidence type="ECO:0000313" key="3">
    <source>
        <dbReference type="EMBL" id="PWK79596.1"/>
    </source>
</evidence>
<feature type="domain" description="Signal transduction histidine kinase internal region" evidence="2">
    <location>
        <begin position="178"/>
        <end position="254"/>
    </location>
</feature>
<keyword evidence="3" id="KW-0418">Kinase</keyword>
<keyword evidence="1" id="KW-1133">Transmembrane helix</keyword>
<comment type="caution">
    <text evidence="3">The sequence shown here is derived from an EMBL/GenBank/DDBJ whole genome shotgun (WGS) entry which is preliminary data.</text>
</comment>
<keyword evidence="1" id="KW-0812">Transmembrane</keyword>
<evidence type="ECO:0000313" key="4">
    <source>
        <dbReference type="Proteomes" id="UP000245678"/>
    </source>
</evidence>
<feature type="transmembrane region" description="Helical" evidence="1">
    <location>
        <begin position="28"/>
        <end position="48"/>
    </location>
</feature>
<keyword evidence="1" id="KW-0472">Membrane</keyword>
<protein>
    <submittedName>
        <fullName evidence="3">Histidine kinase</fullName>
    </submittedName>
</protein>
<evidence type="ECO:0000259" key="2">
    <source>
        <dbReference type="Pfam" id="PF06580"/>
    </source>
</evidence>
<dbReference type="PANTHER" id="PTHR34220">
    <property type="entry name" value="SENSOR HISTIDINE KINASE YPDA"/>
    <property type="match status" value="1"/>
</dbReference>
<dbReference type="Proteomes" id="UP000245678">
    <property type="component" value="Unassembled WGS sequence"/>
</dbReference>
<accession>A0A316HGH6</accession>
<dbReference type="GO" id="GO:0045259">
    <property type="term" value="C:proton-transporting ATP synthase complex"/>
    <property type="evidence" value="ECO:0007669"/>
    <property type="project" value="UniProtKB-KW"/>
</dbReference>
<sequence length="369" mass="42091">MVRRTKKNEQANFMVDSRKLKTVARHSLFWVIYICYENLAAFIGGLGINISSTLSAFAVNIADFYIFWACYQMLEKKIRKKTLLITAIVIVSIAIIAISAYLKVLLSMLILKQPFSVAGNNERAVAMSSRAIYFGTLGVAYGFFKQIILKEREAAQHRLEKAVMLQQQEKLEKQALRAELSVIKSQINPHFIFNTLGFLYGETYKKLPEVGETIITLSNIMRHALTKNEDGFSSLESELGYIKDFIKIHAARSPNFFLSVNIDTVTRPYKIVSLVLITLIENMFKHGIFNQNTKKATLNITINDGLLHFYSLNYKGGNSMNKIESNGIGLNYIKERLTEEYGQNFELLINETHNSYECKLVMPLKYESN</sequence>
<name>A0A316HGH6_9SPHI</name>
<dbReference type="Pfam" id="PF06580">
    <property type="entry name" value="His_kinase"/>
    <property type="match status" value="1"/>
</dbReference>
<organism evidence="3 4">
    <name type="scientific">Mucilaginibacter oryzae</name>
    <dbReference type="NCBI Taxonomy" id="468058"/>
    <lineage>
        <taxon>Bacteria</taxon>
        <taxon>Pseudomonadati</taxon>
        <taxon>Bacteroidota</taxon>
        <taxon>Sphingobacteriia</taxon>
        <taxon>Sphingobacteriales</taxon>
        <taxon>Sphingobacteriaceae</taxon>
        <taxon>Mucilaginibacter</taxon>
    </lineage>
</organism>
<dbReference type="GO" id="GO:0015986">
    <property type="term" value="P:proton motive force-driven ATP synthesis"/>
    <property type="evidence" value="ECO:0007669"/>
    <property type="project" value="InterPro"/>
</dbReference>
<dbReference type="PANTHER" id="PTHR34220:SF7">
    <property type="entry name" value="SENSOR HISTIDINE KINASE YPDA"/>
    <property type="match status" value="1"/>
</dbReference>